<protein>
    <recommendedName>
        <fullName evidence="4">DDE Tnp4 domain-containing protein</fullName>
    </recommendedName>
</protein>
<name>A0A6A4GZC0_9AGAR</name>
<comment type="cofactor">
    <cofactor evidence="1">
        <name>a divalent metal cation</name>
        <dbReference type="ChEBI" id="CHEBI:60240"/>
    </cofactor>
</comment>
<organism evidence="5 6">
    <name type="scientific">Gymnopus androsaceus JB14</name>
    <dbReference type="NCBI Taxonomy" id="1447944"/>
    <lineage>
        <taxon>Eukaryota</taxon>
        <taxon>Fungi</taxon>
        <taxon>Dikarya</taxon>
        <taxon>Basidiomycota</taxon>
        <taxon>Agaricomycotina</taxon>
        <taxon>Agaricomycetes</taxon>
        <taxon>Agaricomycetidae</taxon>
        <taxon>Agaricales</taxon>
        <taxon>Marasmiineae</taxon>
        <taxon>Omphalotaceae</taxon>
        <taxon>Gymnopus</taxon>
    </lineage>
</organism>
<keyword evidence="3" id="KW-0472">Membrane</keyword>
<evidence type="ECO:0000313" key="5">
    <source>
        <dbReference type="EMBL" id="KAE9391292.1"/>
    </source>
</evidence>
<accession>A0A6A4GZC0</accession>
<keyword evidence="6" id="KW-1185">Reference proteome</keyword>
<dbReference type="AlphaFoldDB" id="A0A6A4GZC0"/>
<sequence length="84" mass="9754">HRPQNKEELFNLRHAQLRNVIEHIFSVLKNKFRMACKPCNYPIQIQCLIALALAILHNYFHIYGPDHNSSNFSMPPVRDTVAGL</sequence>
<evidence type="ECO:0000259" key="4">
    <source>
        <dbReference type="Pfam" id="PF13359"/>
    </source>
</evidence>
<dbReference type="Pfam" id="PF13359">
    <property type="entry name" value="DDE_Tnp_4"/>
    <property type="match status" value="1"/>
</dbReference>
<feature type="domain" description="DDE Tnp4" evidence="4">
    <location>
        <begin position="4"/>
        <end position="58"/>
    </location>
</feature>
<keyword evidence="2" id="KW-0479">Metal-binding</keyword>
<evidence type="ECO:0000256" key="3">
    <source>
        <dbReference type="SAM" id="Phobius"/>
    </source>
</evidence>
<gene>
    <name evidence="5" type="ORF">BT96DRAFT_832250</name>
</gene>
<feature type="transmembrane region" description="Helical" evidence="3">
    <location>
        <begin position="41"/>
        <end position="60"/>
    </location>
</feature>
<keyword evidence="3" id="KW-1133">Transmembrane helix</keyword>
<dbReference type="InterPro" id="IPR027806">
    <property type="entry name" value="HARBI1_dom"/>
</dbReference>
<evidence type="ECO:0000313" key="6">
    <source>
        <dbReference type="Proteomes" id="UP000799118"/>
    </source>
</evidence>
<keyword evidence="3" id="KW-0812">Transmembrane</keyword>
<dbReference type="GO" id="GO:0046872">
    <property type="term" value="F:metal ion binding"/>
    <property type="evidence" value="ECO:0007669"/>
    <property type="project" value="UniProtKB-KW"/>
</dbReference>
<dbReference type="Proteomes" id="UP000799118">
    <property type="component" value="Unassembled WGS sequence"/>
</dbReference>
<dbReference type="EMBL" id="ML769629">
    <property type="protein sequence ID" value="KAE9391292.1"/>
    <property type="molecule type" value="Genomic_DNA"/>
</dbReference>
<evidence type="ECO:0000256" key="2">
    <source>
        <dbReference type="ARBA" id="ARBA00022723"/>
    </source>
</evidence>
<evidence type="ECO:0000256" key="1">
    <source>
        <dbReference type="ARBA" id="ARBA00001968"/>
    </source>
</evidence>
<proteinExistence type="predicted"/>
<reference evidence="5" key="1">
    <citation type="journal article" date="2019" name="Environ. Microbiol.">
        <title>Fungal ecological strategies reflected in gene transcription - a case study of two litter decomposers.</title>
        <authorList>
            <person name="Barbi F."/>
            <person name="Kohler A."/>
            <person name="Barry K."/>
            <person name="Baskaran P."/>
            <person name="Daum C."/>
            <person name="Fauchery L."/>
            <person name="Ihrmark K."/>
            <person name="Kuo A."/>
            <person name="LaButti K."/>
            <person name="Lipzen A."/>
            <person name="Morin E."/>
            <person name="Grigoriev I.V."/>
            <person name="Henrissat B."/>
            <person name="Lindahl B."/>
            <person name="Martin F."/>
        </authorList>
    </citation>
    <scope>NUCLEOTIDE SEQUENCE</scope>
    <source>
        <strain evidence="5">JB14</strain>
    </source>
</reference>
<dbReference type="OrthoDB" id="1681765at2759"/>
<feature type="non-terminal residue" evidence="5">
    <location>
        <position position="1"/>
    </location>
</feature>